<comment type="caution">
    <text evidence="1">The sequence shown here is derived from an EMBL/GenBank/DDBJ whole genome shotgun (WGS) entry which is preliminary data.</text>
</comment>
<proteinExistence type="predicted"/>
<evidence type="ECO:0000313" key="1">
    <source>
        <dbReference type="EMBL" id="MFD2830213.1"/>
    </source>
</evidence>
<keyword evidence="2" id="KW-1185">Reference proteome</keyword>
<reference evidence="2" key="1">
    <citation type="journal article" date="2019" name="Int. J. Syst. Evol. Microbiol.">
        <title>The Global Catalogue of Microorganisms (GCM) 10K type strain sequencing project: providing services to taxonomists for standard genome sequencing and annotation.</title>
        <authorList>
            <consortium name="The Broad Institute Genomics Platform"/>
            <consortium name="The Broad Institute Genome Sequencing Center for Infectious Disease"/>
            <person name="Wu L."/>
            <person name="Ma J."/>
        </authorList>
    </citation>
    <scope>NUCLEOTIDE SEQUENCE [LARGE SCALE GENOMIC DNA]</scope>
    <source>
        <strain evidence="2">KCTC 33575</strain>
    </source>
</reference>
<sequence length="97" mass="11688">MEIYMNINSMEKFAKENNMQISYERIVEGEYLNVMLQHDINDMFVGINFHKTEFKISIFENNQWIDKDITASSQEDLTKRIKMYLDDVKEYDTLPYS</sequence>
<dbReference type="RefSeq" id="WP_377772924.1">
    <property type="nucleotide sequence ID" value="NZ_JBHUOQ010000001.1"/>
</dbReference>
<gene>
    <name evidence="1" type="ORF">ACFSX4_06980</name>
</gene>
<accession>A0ABW5WW12</accession>
<name>A0ABW5WW12_9STAP</name>
<evidence type="ECO:0000313" key="2">
    <source>
        <dbReference type="Proteomes" id="UP001597519"/>
    </source>
</evidence>
<organism evidence="1 2">
    <name type="scientific">Corticicoccus populi</name>
    <dbReference type="NCBI Taxonomy" id="1812821"/>
    <lineage>
        <taxon>Bacteria</taxon>
        <taxon>Bacillati</taxon>
        <taxon>Bacillota</taxon>
        <taxon>Bacilli</taxon>
        <taxon>Bacillales</taxon>
        <taxon>Staphylococcaceae</taxon>
        <taxon>Corticicoccus</taxon>
    </lineage>
</organism>
<protein>
    <submittedName>
        <fullName evidence="1">Uncharacterized protein</fullName>
    </submittedName>
</protein>
<dbReference type="Proteomes" id="UP001597519">
    <property type="component" value="Unassembled WGS sequence"/>
</dbReference>
<dbReference type="EMBL" id="JBHUOQ010000001">
    <property type="protein sequence ID" value="MFD2830213.1"/>
    <property type="molecule type" value="Genomic_DNA"/>
</dbReference>